<gene>
    <name evidence="1" type="ORF">EG028_24005</name>
</gene>
<dbReference type="PROSITE" id="PS51257">
    <property type="entry name" value="PROKAR_LIPOPROTEIN"/>
    <property type="match status" value="1"/>
</dbReference>
<dbReference type="AlphaFoldDB" id="A0A3N4M6A7"/>
<evidence type="ECO:0000313" key="1">
    <source>
        <dbReference type="EMBL" id="RPD38771.1"/>
    </source>
</evidence>
<evidence type="ECO:0000313" key="2">
    <source>
        <dbReference type="Proteomes" id="UP000279089"/>
    </source>
</evidence>
<keyword evidence="2" id="KW-1185">Reference proteome</keyword>
<accession>A0A3N4M6A7</accession>
<dbReference type="RefSeq" id="WP_120518681.1">
    <property type="nucleotide sequence ID" value="NZ_QXZY01000014.1"/>
</dbReference>
<reference evidence="2" key="1">
    <citation type="submission" date="2018-11" db="EMBL/GenBank/DDBJ databases">
        <title>Chitinophaga lutea sp.nov., isolate from arsenic contaminated soil.</title>
        <authorList>
            <person name="Zong Y."/>
        </authorList>
    </citation>
    <scope>NUCLEOTIDE SEQUENCE [LARGE SCALE GENOMIC DNA]</scope>
    <source>
        <strain evidence="2">YLT18</strain>
    </source>
</reference>
<name>A0A3N4M6A7_9BACT</name>
<protein>
    <submittedName>
        <fullName evidence="1">Uncharacterized protein</fullName>
    </submittedName>
</protein>
<proteinExistence type="predicted"/>
<dbReference type="Proteomes" id="UP000279089">
    <property type="component" value="Unassembled WGS sequence"/>
</dbReference>
<comment type="caution">
    <text evidence="1">The sequence shown here is derived from an EMBL/GenBank/DDBJ whole genome shotgun (WGS) entry which is preliminary data.</text>
</comment>
<dbReference type="EMBL" id="RMBX01000014">
    <property type="protein sequence ID" value="RPD38771.1"/>
    <property type="molecule type" value="Genomic_DNA"/>
</dbReference>
<sequence length="139" mass="15720">MKHVYLLLLTAGLLAAGCTKEKVVVVEEVPYKPYESPEEKALGINYSLVGRWVITGDVMQDGHGMGADRWTFTADSTYSRLYLGDIGESGSFRTIFTMGNDVVRFELSRDPYNTKSDVLIKKKSYRHILVDGVNFFREQ</sequence>
<organism evidence="1 2">
    <name type="scientific">Chitinophaga barathri</name>
    <dbReference type="NCBI Taxonomy" id="1647451"/>
    <lineage>
        <taxon>Bacteria</taxon>
        <taxon>Pseudomonadati</taxon>
        <taxon>Bacteroidota</taxon>
        <taxon>Chitinophagia</taxon>
        <taxon>Chitinophagales</taxon>
        <taxon>Chitinophagaceae</taxon>
        <taxon>Chitinophaga</taxon>
    </lineage>
</organism>